<dbReference type="Pfam" id="PF03660">
    <property type="entry name" value="PHF5"/>
    <property type="match status" value="1"/>
</dbReference>
<dbReference type="InterPro" id="IPR005345">
    <property type="entry name" value="PHF5"/>
</dbReference>
<dbReference type="PANTHER" id="PTHR13120">
    <property type="entry name" value="PHD FINGER-LIKE DOMAIN-CONTAINING PROTEIN 5A"/>
    <property type="match status" value="1"/>
</dbReference>
<evidence type="ECO:0000313" key="2">
    <source>
        <dbReference type="EMBL" id="CAD2214451.1"/>
    </source>
</evidence>
<dbReference type="Proteomes" id="UP000515908">
    <property type="component" value="Chromosome 03"/>
</dbReference>
<dbReference type="EMBL" id="LR877147">
    <property type="protein sequence ID" value="CAD2214451.1"/>
    <property type="molecule type" value="Genomic_DNA"/>
</dbReference>
<keyword evidence="3" id="KW-1185">Reference proteome</keyword>
<evidence type="ECO:0000256" key="1">
    <source>
        <dbReference type="ARBA" id="ARBA00008626"/>
    </source>
</evidence>
<gene>
    <name evidence="2" type="ORF">ADEAN_000189700</name>
</gene>
<sequence>MLRHARDDLQMCRKRTGMAVGYVCNQHEGRCVVCDLQCDEILPTMREVHLCDDCGLVAEGQETCVMCGTERISELAYYCSHCVALGKEADGCPRVMNKTKQQRLAVLRAAAAAPK</sequence>
<dbReference type="OrthoDB" id="10248186at2759"/>
<protein>
    <submittedName>
        <fullName evidence="2">PHF5-like protein, putative</fullName>
    </submittedName>
</protein>
<dbReference type="AlphaFoldDB" id="S9V7S6"/>
<comment type="similarity">
    <text evidence="1">Belongs to the PHF5 family.</text>
</comment>
<proteinExistence type="inferred from homology"/>
<reference evidence="2 3" key="1">
    <citation type="submission" date="2020-08" db="EMBL/GenBank/DDBJ databases">
        <authorList>
            <person name="Newling K."/>
            <person name="Davey J."/>
            <person name="Forrester S."/>
        </authorList>
    </citation>
    <scope>NUCLEOTIDE SEQUENCE [LARGE SCALE GENOMIC DNA]</scope>
    <source>
        <strain evidence="3">Crithidia deanei Carvalho (ATCC PRA-265)</strain>
    </source>
</reference>
<accession>S9V7S6</accession>
<dbReference type="VEuPathDB" id="TriTrypDB:ADEAN_000189700"/>
<evidence type="ECO:0000313" key="3">
    <source>
        <dbReference type="Proteomes" id="UP000515908"/>
    </source>
</evidence>
<dbReference type="GO" id="GO:0000398">
    <property type="term" value="P:mRNA splicing, via spliceosome"/>
    <property type="evidence" value="ECO:0007669"/>
    <property type="project" value="InterPro"/>
</dbReference>
<organism evidence="2 3">
    <name type="scientific">Angomonas deanei</name>
    <dbReference type="NCBI Taxonomy" id="59799"/>
    <lineage>
        <taxon>Eukaryota</taxon>
        <taxon>Discoba</taxon>
        <taxon>Euglenozoa</taxon>
        <taxon>Kinetoplastea</taxon>
        <taxon>Metakinetoplastina</taxon>
        <taxon>Trypanosomatida</taxon>
        <taxon>Trypanosomatidae</taxon>
        <taxon>Strigomonadinae</taxon>
        <taxon>Angomonas</taxon>
    </lineage>
</organism>
<name>S9V7S6_9TRYP</name>